<accession>A0A0G9MQD9</accession>
<feature type="region of interest" description="Disordered" evidence="1">
    <location>
        <begin position="76"/>
        <end position="118"/>
    </location>
</feature>
<dbReference type="Proteomes" id="UP000053070">
    <property type="component" value="Unassembled WGS sequence"/>
</dbReference>
<evidence type="ECO:0000313" key="3">
    <source>
        <dbReference type="Proteomes" id="UP000053070"/>
    </source>
</evidence>
<proteinExistence type="predicted"/>
<sequence>MAKISKPPVPLKMYKHFAAATITLTLAIALFTDDKRNGAAANQVTAERPDAPQTQRAAVIQTSGLTLARRENGVVGSFGSDEGGDYGAPMETNGSSFSSAALRRPSRANRQALPNMSPEEIAALSDEEYERLRRLYAEAGAIEDVDRSAQMSAAEHASAQRMGHGGADS</sequence>
<dbReference type="EMBL" id="LBHC01000001">
    <property type="protein sequence ID" value="KLE32784.1"/>
    <property type="molecule type" value="Genomic_DNA"/>
</dbReference>
<dbReference type="OrthoDB" id="7509131at2"/>
<dbReference type="KEGG" id="egn:BMF35_a1767"/>
<name>A0A0G9MQD9_9SPHN</name>
<reference evidence="2 3" key="1">
    <citation type="submission" date="2015-04" db="EMBL/GenBank/DDBJ databases">
        <title>The draft genome sequence of Erythrobacr gangjinensis K7-2.</title>
        <authorList>
            <person name="Zhuang L."/>
            <person name="Liu Y."/>
            <person name="Shao Z."/>
        </authorList>
    </citation>
    <scope>NUCLEOTIDE SEQUENCE [LARGE SCALE GENOMIC DNA]</scope>
    <source>
        <strain evidence="2 3">K7-2</strain>
    </source>
</reference>
<keyword evidence="3" id="KW-1185">Reference proteome</keyword>
<evidence type="ECO:0000256" key="1">
    <source>
        <dbReference type="SAM" id="MobiDB-lite"/>
    </source>
</evidence>
<dbReference type="PATRIC" id="fig|502682.8.peg.355"/>
<dbReference type="RefSeq" id="WP_047005633.1">
    <property type="nucleotide sequence ID" value="NZ_CP018097.1"/>
</dbReference>
<dbReference type="AlphaFoldDB" id="A0A0G9MQD9"/>
<gene>
    <name evidence="2" type="ORF">AAW01_01730</name>
</gene>
<organism evidence="2 3">
    <name type="scientific">Aurantiacibacter gangjinensis</name>
    <dbReference type="NCBI Taxonomy" id="502682"/>
    <lineage>
        <taxon>Bacteria</taxon>
        <taxon>Pseudomonadati</taxon>
        <taxon>Pseudomonadota</taxon>
        <taxon>Alphaproteobacteria</taxon>
        <taxon>Sphingomonadales</taxon>
        <taxon>Erythrobacteraceae</taxon>
        <taxon>Aurantiacibacter</taxon>
    </lineage>
</organism>
<evidence type="ECO:0000313" key="2">
    <source>
        <dbReference type="EMBL" id="KLE32784.1"/>
    </source>
</evidence>
<feature type="region of interest" description="Disordered" evidence="1">
    <location>
        <begin position="141"/>
        <end position="169"/>
    </location>
</feature>
<protein>
    <submittedName>
        <fullName evidence="2">Uncharacterized protein</fullName>
    </submittedName>
</protein>
<comment type="caution">
    <text evidence="2">The sequence shown here is derived from an EMBL/GenBank/DDBJ whole genome shotgun (WGS) entry which is preliminary data.</text>
</comment>